<sequence>MKHVKPTGTFAAEAVLTHMKAAGIDVLFANGGTDFPSIIEAFARQSETGLKMPEPLVIPHEGVAVGMAHGYYLMTGKPAGVIVHVNVGLANSVMGLINARSENVPVMMFSGRTPITEHGRFGSRSSPIHWGQEMFDQGGMVREAVKWDYELRYPEQAGIVIDRAMSIAMSEPRGPVYLSLPREALAEGAEITTSHRSTVTPTSYGPADPALVAEAAELLAGAKNPLVIAQSPELAPDFEPLAGFVEKFALPTVEMWAMRQSLPSDHPMMVGRDSTQLLKEADVVVVINAAVPWISDHTALAESARVIAIGPDPQHSRMPIRSFEIDIALAGGINKTIAALAAALEQRVPAGETFAERRQKWAGVKAGQAEAAARRAALGNGSPMTPAFVSRCISDIMDEKTTVVNELGIDPSVMEFKHPKSFFSTPLSGGLGFGLTAALGAQLAARKQGDGRQVIVTVGDGSYMFANPVACHQTATALKLPLLTVVFNNGIWNAVRRSTLYMYPDGSAATANIMPITALDPAPDYAAVARAHGAHAERVEAGEDLADALQRALAATRSGRQAMLEVMVSY</sequence>
<organism evidence="7 8">
    <name type="scientific">Rhizobium puerariae</name>
    <dbReference type="NCBI Taxonomy" id="1585791"/>
    <lineage>
        <taxon>Bacteria</taxon>
        <taxon>Pseudomonadati</taxon>
        <taxon>Pseudomonadota</taxon>
        <taxon>Alphaproteobacteria</taxon>
        <taxon>Hyphomicrobiales</taxon>
        <taxon>Rhizobiaceae</taxon>
        <taxon>Rhizobium/Agrobacterium group</taxon>
        <taxon>Rhizobium</taxon>
    </lineage>
</organism>
<reference evidence="7 8" key="1">
    <citation type="submission" date="2024-09" db="EMBL/GenBank/DDBJ databases">
        <authorList>
            <person name="Sun Q."/>
            <person name="Mori K."/>
        </authorList>
    </citation>
    <scope>NUCLEOTIDE SEQUENCE [LARGE SCALE GENOMIC DNA]</scope>
    <source>
        <strain evidence="7 8">TBRC 4938</strain>
    </source>
</reference>
<keyword evidence="8" id="KW-1185">Reference proteome</keyword>
<evidence type="ECO:0000256" key="2">
    <source>
        <dbReference type="ARBA" id="ARBA00023052"/>
    </source>
</evidence>
<accession>A0ABV6AD41</accession>
<gene>
    <name evidence="7" type="ORF">ACFFP0_06755</name>
</gene>
<proteinExistence type="inferred from homology"/>
<evidence type="ECO:0000259" key="4">
    <source>
        <dbReference type="Pfam" id="PF00205"/>
    </source>
</evidence>
<dbReference type="InterPro" id="IPR029061">
    <property type="entry name" value="THDP-binding"/>
</dbReference>
<evidence type="ECO:0000256" key="3">
    <source>
        <dbReference type="RuleBase" id="RU362132"/>
    </source>
</evidence>
<dbReference type="EMBL" id="JBHMAA010000008">
    <property type="protein sequence ID" value="MFB9948542.1"/>
    <property type="molecule type" value="Genomic_DNA"/>
</dbReference>
<feature type="domain" description="Thiamine pyrophosphate enzyme TPP-binding" evidence="5">
    <location>
        <begin position="414"/>
        <end position="557"/>
    </location>
</feature>
<evidence type="ECO:0000313" key="7">
    <source>
        <dbReference type="EMBL" id="MFB9948542.1"/>
    </source>
</evidence>
<dbReference type="InterPro" id="IPR011766">
    <property type="entry name" value="TPP_enzyme_TPP-bd"/>
</dbReference>
<dbReference type="RefSeq" id="WP_377257937.1">
    <property type="nucleotide sequence ID" value="NZ_JBHMAA010000008.1"/>
</dbReference>
<name>A0ABV6AD41_9HYPH</name>
<dbReference type="PANTHER" id="PTHR18968:SF13">
    <property type="entry name" value="ACETOLACTATE SYNTHASE CATALYTIC SUBUNIT, MITOCHONDRIAL"/>
    <property type="match status" value="1"/>
</dbReference>
<comment type="caution">
    <text evidence="7">The sequence shown here is derived from an EMBL/GenBank/DDBJ whole genome shotgun (WGS) entry which is preliminary data.</text>
</comment>
<evidence type="ECO:0000259" key="6">
    <source>
        <dbReference type="Pfam" id="PF02776"/>
    </source>
</evidence>
<feature type="domain" description="Thiamine pyrophosphate enzyme N-terminal TPP-binding" evidence="6">
    <location>
        <begin position="12"/>
        <end position="137"/>
    </location>
</feature>
<protein>
    <submittedName>
        <fullName evidence="7">Thiamine pyrophosphate-requiring protein</fullName>
    </submittedName>
</protein>
<dbReference type="InterPro" id="IPR012001">
    <property type="entry name" value="Thiamin_PyroP_enz_TPP-bd_dom"/>
</dbReference>
<dbReference type="PANTHER" id="PTHR18968">
    <property type="entry name" value="THIAMINE PYROPHOSPHATE ENZYMES"/>
    <property type="match status" value="1"/>
</dbReference>
<dbReference type="Gene3D" id="3.40.50.1220">
    <property type="entry name" value="TPP-binding domain"/>
    <property type="match status" value="1"/>
</dbReference>
<keyword evidence="2 3" id="KW-0786">Thiamine pyrophosphate</keyword>
<feature type="domain" description="Thiamine pyrophosphate enzyme central" evidence="4">
    <location>
        <begin position="212"/>
        <end position="340"/>
    </location>
</feature>
<dbReference type="CDD" id="cd02002">
    <property type="entry name" value="TPP_BFDC"/>
    <property type="match status" value="1"/>
</dbReference>
<evidence type="ECO:0000259" key="5">
    <source>
        <dbReference type="Pfam" id="PF02775"/>
    </source>
</evidence>
<dbReference type="Pfam" id="PF02776">
    <property type="entry name" value="TPP_enzyme_N"/>
    <property type="match status" value="1"/>
</dbReference>
<dbReference type="InterPro" id="IPR012000">
    <property type="entry name" value="Thiamin_PyroP_enz_cen_dom"/>
</dbReference>
<dbReference type="NCBIfam" id="NF006203">
    <property type="entry name" value="PRK08327.1"/>
    <property type="match status" value="1"/>
</dbReference>
<dbReference type="SUPFAM" id="SSF52467">
    <property type="entry name" value="DHS-like NAD/FAD-binding domain"/>
    <property type="match status" value="1"/>
</dbReference>
<evidence type="ECO:0000313" key="8">
    <source>
        <dbReference type="Proteomes" id="UP001589692"/>
    </source>
</evidence>
<dbReference type="Pfam" id="PF02775">
    <property type="entry name" value="TPP_enzyme_C"/>
    <property type="match status" value="1"/>
</dbReference>
<dbReference type="InterPro" id="IPR045229">
    <property type="entry name" value="TPP_enz"/>
</dbReference>
<dbReference type="InterPro" id="IPR029035">
    <property type="entry name" value="DHS-like_NAD/FAD-binding_dom"/>
</dbReference>
<evidence type="ECO:0000256" key="1">
    <source>
        <dbReference type="ARBA" id="ARBA00007812"/>
    </source>
</evidence>
<dbReference type="Pfam" id="PF00205">
    <property type="entry name" value="TPP_enzyme_M"/>
    <property type="match status" value="1"/>
</dbReference>
<dbReference type="CDD" id="cd07035">
    <property type="entry name" value="TPP_PYR_POX_like"/>
    <property type="match status" value="1"/>
</dbReference>
<comment type="similarity">
    <text evidence="1 3">Belongs to the TPP enzyme family.</text>
</comment>
<dbReference type="Proteomes" id="UP001589692">
    <property type="component" value="Unassembled WGS sequence"/>
</dbReference>
<dbReference type="Gene3D" id="3.40.50.970">
    <property type="match status" value="2"/>
</dbReference>
<dbReference type="SUPFAM" id="SSF52518">
    <property type="entry name" value="Thiamin diphosphate-binding fold (THDP-binding)"/>
    <property type="match status" value="2"/>
</dbReference>